<proteinExistence type="predicted"/>
<keyword evidence="3" id="KW-1185">Reference proteome</keyword>
<evidence type="ECO:0000259" key="1">
    <source>
        <dbReference type="Pfam" id="PF11799"/>
    </source>
</evidence>
<dbReference type="SUPFAM" id="SSF100879">
    <property type="entry name" value="Lesion bypass DNA polymerase (Y-family), little finger domain"/>
    <property type="match status" value="1"/>
</dbReference>
<accession>A0A2W3ZFT1</accession>
<dbReference type="GO" id="GO:0003684">
    <property type="term" value="F:damaged DNA binding"/>
    <property type="evidence" value="ECO:0007669"/>
    <property type="project" value="InterPro"/>
</dbReference>
<feature type="non-terminal residue" evidence="2">
    <location>
        <position position="1"/>
    </location>
</feature>
<dbReference type="AlphaFoldDB" id="A0A2W3ZFT1"/>
<dbReference type="Gene3D" id="3.30.1490.100">
    <property type="entry name" value="DNA polymerase, Y-family, little finger domain"/>
    <property type="match status" value="1"/>
</dbReference>
<dbReference type="EMBL" id="PIEU01000036">
    <property type="protein sequence ID" value="PZL76160.1"/>
    <property type="molecule type" value="Genomic_DNA"/>
</dbReference>
<evidence type="ECO:0000313" key="2">
    <source>
        <dbReference type="EMBL" id="PZL76160.1"/>
    </source>
</evidence>
<name>A0A2W3ZFT1_9ENTE</name>
<dbReference type="Pfam" id="PF11799">
    <property type="entry name" value="IMS_C"/>
    <property type="match status" value="1"/>
</dbReference>
<feature type="non-terminal residue" evidence="2">
    <location>
        <position position="66"/>
    </location>
</feature>
<dbReference type="InterPro" id="IPR017961">
    <property type="entry name" value="DNA_pol_Y-fam_little_finger"/>
</dbReference>
<comment type="caution">
    <text evidence="2">The sequence shown here is derived from an EMBL/GenBank/DDBJ whole genome shotgun (WGS) entry which is preliminary data.</text>
</comment>
<reference evidence="2 3" key="1">
    <citation type="submission" date="2017-11" db="EMBL/GenBank/DDBJ databases">
        <title>Draft genome sequence of Enterococcus plantarum TRW2 strain isolated from lettuce.</title>
        <authorList>
            <person name="Kim E.B."/>
            <person name="Marco M.L."/>
            <person name="Williams T.R."/>
            <person name="You I.H."/>
        </authorList>
    </citation>
    <scope>NUCLEOTIDE SEQUENCE [LARGE SCALE GENOMIC DNA]</scope>
    <source>
        <strain evidence="2 3">TRW2</strain>
    </source>
</reference>
<dbReference type="InterPro" id="IPR036775">
    <property type="entry name" value="DNA_pol_Y-fam_lit_finger_sf"/>
</dbReference>
<dbReference type="Proteomes" id="UP000249828">
    <property type="component" value="Unassembled WGS sequence"/>
</dbReference>
<protein>
    <submittedName>
        <fullName evidence="2">Type VI secretion protein ImpB</fullName>
    </submittedName>
</protein>
<organism evidence="2 3">
    <name type="scientific">Enterococcus plantarum</name>
    <dbReference type="NCBI Taxonomy" id="1077675"/>
    <lineage>
        <taxon>Bacteria</taxon>
        <taxon>Bacillati</taxon>
        <taxon>Bacillota</taxon>
        <taxon>Bacilli</taxon>
        <taxon>Lactobacillales</taxon>
        <taxon>Enterococcaceae</taxon>
        <taxon>Enterococcus</taxon>
    </lineage>
</organism>
<feature type="domain" description="DNA polymerase Y-family little finger" evidence="1">
    <location>
        <begin position="2"/>
        <end position="53"/>
    </location>
</feature>
<evidence type="ECO:0000313" key="3">
    <source>
        <dbReference type="Proteomes" id="UP000249828"/>
    </source>
</evidence>
<dbReference type="GO" id="GO:0006281">
    <property type="term" value="P:DNA repair"/>
    <property type="evidence" value="ECO:0007669"/>
    <property type="project" value="InterPro"/>
</dbReference>
<gene>
    <name evidence="2" type="ORF">CI088_03570</name>
</gene>
<sequence>WSKQRKVPMSNNTKVLTEHVLQLFRSEYNYQDVRHIGVSYSKLAQTDALQLDLFSDPVQEVNEERL</sequence>